<evidence type="ECO:0000313" key="4">
    <source>
        <dbReference type="Proteomes" id="UP001151760"/>
    </source>
</evidence>
<dbReference type="EMBL" id="BQNB010016497">
    <property type="protein sequence ID" value="GJT52446.1"/>
    <property type="molecule type" value="Genomic_DNA"/>
</dbReference>
<feature type="domain" description="Retrotransposon gag" evidence="2">
    <location>
        <begin position="324"/>
        <end position="417"/>
    </location>
</feature>
<keyword evidence="3" id="KW-0695">RNA-directed DNA polymerase</keyword>
<keyword evidence="1" id="KW-1133">Transmembrane helix</keyword>
<name>A0ABQ5ENB5_9ASTR</name>
<dbReference type="PANTHER" id="PTHR33223:SF11">
    <property type="entry name" value="ELEMENT PROTEIN, PUTATIVE-RELATED"/>
    <property type="match status" value="1"/>
</dbReference>
<evidence type="ECO:0000259" key="2">
    <source>
        <dbReference type="Pfam" id="PF03732"/>
    </source>
</evidence>
<feature type="transmembrane region" description="Helical" evidence="1">
    <location>
        <begin position="140"/>
        <end position="165"/>
    </location>
</feature>
<sequence length="495" mass="56659">MGNPPATSSNSFVEDAIDATLAWSVLMFLLISEKTLSNAVNKDLGVDHLPTDWTHYDGDLSNRMYAYGDTMKIKSYAQEKVKEDVGLGAGLEAVEKKLEKDGTYSSREQGEADWQLASETDLQDFHYTIFEHKWAGIQGYYTWPLALPCYGIVTVATIFMVYISLNFMETPSPTSLNSICSFGYIKEQSMLFVNMSFVTMADEITLESLTEEQFECFIEYYHENYPEDFKSDLENLEEIYKMMNGGDQLLLVRPYINYFHHFLDILENYNLMDDEPMWVADRVVAPTPGSAITILETANEFAIKEYAICLEYRDTENEVVRLMMFPLSLTGEAKTWLNELNEGTIKTWDELQTAFISRFFPPALFDRLLREIPAFSQHENETLTEAWLRMKEMLSNCHGHNLSKGNIIKIFYHGLNEITQEVLNAVVGGIFLYKTPNQAYQLLEDKVLLKLNWAKNQKSKPSLKKTIAFTDKGSSNSNTDKITARMDAMTMKIDA</sequence>
<evidence type="ECO:0000313" key="3">
    <source>
        <dbReference type="EMBL" id="GJT52446.1"/>
    </source>
</evidence>
<keyword evidence="1" id="KW-0812">Transmembrane</keyword>
<keyword evidence="4" id="KW-1185">Reference proteome</keyword>
<dbReference type="Pfam" id="PF03732">
    <property type="entry name" value="Retrotrans_gag"/>
    <property type="match status" value="1"/>
</dbReference>
<accession>A0ABQ5ENB5</accession>
<proteinExistence type="predicted"/>
<keyword evidence="3" id="KW-0548">Nucleotidyltransferase</keyword>
<organism evidence="3 4">
    <name type="scientific">Tanacetum coccineum</name>
    <dbReference type="NCBI Taxonomy" id="301880"/>
    <lineage>
        <taxon>Eukaryota</taxon>
        <taxon>Viridiplantae</taxon>
        <taxon>Streptophyta</taxon>
        <taxon>Embryophyta</taxon>
        <taxon>Tracheophyta</taxon>
        <taxon>Spermatophyta</taxon>
        <taxon>Magnoliopsida</taxon>
        <taxon>eudicotyledons</taxon>
        <taxon>Gunneridae</taxon>
        <taxon>Pentapetalae</taxon>
        <taxon>asterids</taxon>
        <taxon>campanulids</taxon>
        <taxon>Asterales</taxon>
        <taxon>Asteraceae</taxon>
        <taxon>Asteroideae</taxon>
        <taxon>Anthemideae</taxon>
        <taxon>Anthemidinae</taxon>
        <taxon>Tanacetum</taxon>
    </lineage>
</organism>
<comment type="caution">
    <text evidence="3">The sequence shown here is derived from an EMBL/GenBank/DDBJ whole genome shotgun (WGS) entry which is preliminary data.</text>
</comment>
<keyword evidence="3" id="KW-0808">Transferase</keyword>
<reference evidence="3" key="2">
    <citation type="submission" date="2022-01" db="EMBL/GenBank/DDBJ databases">
        <authorList>
            <person name="Yamashiro T."/>
            <person name="Shiraishi A."/>
            <person name="Satake H."/>
            <person name="Nakayama K."/>
        </authorList>
    </citation>
    <scope>NUCLEOTIDE SEQUENCE</scope>
</reference>
<gene>
    <name evidence="3" type="ORF">Tco_0978603</name>
</gene>
<dbReference type="PANTHER" id="PTHR33223">
    <property type="entry name" value="CCHC-TYPE DOMAIN-CONTAINING PROTEIN"/>
    <property type="match status" value="1"/>
</dbReference>
<protein>
    <submittedName>
        <fullName evidence="3">Reverse transcriptase domain-containing protein</fullName>
    </submittedName>
</protein>
<reference evidence="3" key="1">
    <citation type="journal article" date="2022" name="Int. J. Mol. Sci.">
        <title>Draft Genome of Tanacetum Coccineum: Genomic Comparison of Closely Related Tanacetum-Family Plants.</title>
        <authorList>
            <person name="Yamashiro T."/>
            <person name="Shiraishi A."/>
            <person name="Nakayama K."/>
            <person name="Satake H."/>
        </authorList>
    </citation>
    <scope>NUCLEOTIDE SEQUENCE</scope>
</reference>
<dbReference type="GO" id="GO:0003964">
    <property type="term" value="F:RNA-directed DNA polymerase activity"/>
    <property type="evidence" value="ECO:0007669"/>
    <property type="project" value="UniProtKB-KW"/>
</dbReference>
<dbReference type="InterPro" id="IPR005162">
    <property type="entry name" value="Retrotrans_gag_dom"/>
</dbReference>
<keyword evidence="1" id="KW-0472">Membrane</keyword>
<dbReference type="Proteomes" id="UP001151760">
    <property type="component" value="Unassembled WGS sequence"/>
</dbReference>
<feature type="transmembrane region" description="Helical" evidence="1">
    <location>
        <begin position="12"/>
        <end position="32"/>
    </location>
</feature>
<evidence type="ECO:0000256" key="1">
    <source>
        <dbReference type="SAM" id="Phobius"/>
    </source>
</evidence>